<name>A0A183U6N7_TOXCA</name>
<reference evidence="3" key="1">
    <citation type="submission" date="2016-06" db="UniProtKB">
        <authorList>
            <consortium name="WormBaseParasite"/>
        </authorList>
    </citation>
    <scope>IDENTIFICATION</scope>
</reference>
<keyword evidence="2" id="KW-1185">Reference proteome</keyword>
<proteinExistence type="predicted"/>
<organism evidence="2 3">
    <name type="scientific">Toxocara canis</name>
    <name type="common">Canine roundworm</name>
    <dbReference type="NCBI Taxonomy" id="6265"/>
    <lineage>
        <taxon>Eukaryota</taxon>
        <taxon>Metazoa</taxon>
        <taxon>Ecdysozoa</taxon>
        <taxon>Nematoda</taxon>
        <taxon>Chromadorea</taxon>
        <taxon>Rhabditida</taxon>
        <taxon>Spirurina</taxon>
        <taxon>Ascaridomorpha</taxon>
        <taxon>Ascaridoidea</taxon>
        <taxon>Toxocaridae</taxon>
        <taxon>Toxocara</taxon>
    </lineage>
</organism>
<protein>
    <submittedName>
        <fullName evidence="3">Twinfilin-1</fullName>
    </submittedName>
</protein>
<sequence>MLEDSKDIAELPPLKLERIDEGIPERDSYEALCRGEQEASIFSVNIAEQSKVYCYLKMDRMFLKLAPIKVEILRFDPLVVLFKQIISDYEIEIVEKLATPRVCHFSHL</sequence>
<evidence type="ECO:0000313" key="3">
    <source>
        <dbReference type="WBParaSite" id="TCNE_0000415701-mRNA-1"/>
    </source>
</evidence>
<accession>A0A183U6N7</accession>
<dbReference type="WBParaSite" id="TCNE_0000415701-mRNA-1">
    <property type="protein sequence ID" value="TCNE_0000415701-mRNA-1"/>
    <property type="gene ID" value="TCNE_0000415701"/>
</dbReference>
<evidence type="ECO:0000313" key="2">
    <source>
        <dbReference type="Proteomes" id="UP000050794"/>
    </source>
</evidence>
<gene>
    <name evidence="1" type="ORF">TCNE_LOCUS4157</name>
</gene>
<reference evidence="1 2" key="2">
    <citation type="submission" date="2018-11" db="EMBL/GenBank/DDBJ databases">
        <authorList>
            <consortium name="Pathogen Informatics"/>
        </authorList>
    </citation>
    <scope>NUCLEOTIDE SEQUENCE [LARGE SCALE GENOMIC DNA]</scope>
</reference>
<dbReference type="AlphaFoldDB" id="A0A183U6N7"/>
<evidence type="ECO:0000313" key="1">
    <source>
        <dbReference type="EMBL" id="VDM29874.1"/>
    </source>
</evidence>
<dbReference type="EMBL" id="UYWY01006483">
    <property type="protein sequence ID" value="VDM29874.1"/>
    <property type="molecule type" value="Genomic_DNA"/>
</dbReference>
<dbReference type="Proteomes" id="UP000050794">
    <property type="component" value="Unassembled WGS sequence"/>
</dbReference>